<organism evidence="2 3">
    <name type="scientific">Halovivax asiaticus JCM 14624</name>
    <dbReference type="NCBI Taxonomy" id="1227490"/>
    <lineage>
        <taxon>Archaea</taxon>
        <taxon>Methanobacteriati</taxon>
        <taxon>Methanobacteriota</taxon>
        <taxon>Stenosarchaea group</taxon>
        <taxon>Halobacteria</taxon>
        <taxon>Halobacteriales</taxon>
        <taxon>Natrialbaceae</taxon>
        <taxon>Halovivax</taxon>
    </lineage>
</organism>
<dbReference type="Proteomes" id="UP000011560">
    <property type="component" value="Unassembled WGS sequence"/>
</dbReference>
<feature type="region of interest" description="Disordered" evidence="1">
    <location>
        <begin position="198"/>
        <end position="221"/>
    </location>
</feature>
<evidence type="ECO:0000256" key="1">
    <source>
        <dbReference type="SAM" id="MobiDB-lite"/>
    </source>
</evidence>
<dbReference type="RefSeq" id="WP_007699334.1">
    <property type="nucleotide sequence ID" value="NZ_AOIQ01000010.1"/>
</dbReference>
<reference evidence="2 3" key="1">
    <citation type="journal article" date="2014" name="PLoS Genet.">
        <title>Phylogenetically driven sequencing of extremely halophilic archaea reveals strategies for static and dynamic osmo-response.</title>
        <authorList>
            <person name="Becker E.A."/>
            <person name="Seitzer P.M."/>
            <person name="Tritt A."/>
            <person name="Larsen D."/>
            <person name="Krusor M."/>
            <person name="Yao A.I."/>
            <person name="Wu D."/>
            <person name="Madern D."/>
            <person name="Eisen J.A."/>
            <person name="Darling A.E."/>
            <person name="Facciotti M.T."/>
        </authorList>
    </citation>
    <scope>NUCLEOTIDE SEQUENCE [LARGE SCALE GENOMIC DNA]</scope>
    <source>
        <strain evidence="2 3">JCM 14624</strain>
    </source>
</reference>
<dbReference type="PROSITE" id="PS51257">
    <property type="entry name" value="PROKAR_LIPOPROTEIN"/>
    <property type="match status" value="1"/>
</dbReference>
<dbReference type="AlphaFoldDB" id="M0BQP0"/>
<dbReference type="SUPFAM" id="SSF49482">
    <property type="entry name" value="Aromatic compound dioxygenase"/>
    <property type="match status" value="1"/>
</dbReference>
<dbReference type="EMBL" id="AOIQ01000010">
    <property type="protein sequence ID" value="ELZ11974.1"/>
    <property type="molecule type" value="Genomic_DNA"/>
</dbReference>
<evidence type="ECO:0000313" key="3">
    <source>
        <dbReference type="Proteomes" id="UP000011560"/>
    </source>
</evidence>
<keyword evidence="3" id="KW-1185">Reference proteome</keyword>
<dbReference type="GO" id="GO:0005506">
    <property type="term" value="F:iron ion binding"/>
    <property type="evidence" value="ECO:0007669"/>
    <property type="project" value="InterPro"/>
</dbReference>
<dbReference type="OrthoDB" id="8638at2157"/>
<gene>
    <name evidence="2" type="ORF">C479_05997</name>
</gene>
<protein>
    <submittedName>
        <fullName evidence="2">CARDB domain-containing protein</fullName>
    </submittedName>
</protein>
<name>M0BQP0_9EURY</name>
<evidence type="ECO:0000313" key="2">
    <source>
        <dbReference type="EMBL" id="ELZ11974.1"/>
    </source>
</evidence>
<sequence length="585" mass="63095">MAKHFSRRSTIASGFATLATATLAGCLGDIPTNDPNGTDSDGDSATDEDAARLYTARDELVGTVSIAQEGSHLTVAFETGDSPWTISQASLHVGSADSDIPRNDNGNPHVHQFERVTQPDSPTDTIEFADVGIDDGLEQVVVAGHAVVQREFQTTDVWAGTKSIPDTADWARYFEHDLTASEQPRSDVPGMRGRIVTANGDPGADDQLDVLGPQDGSPEFDTTYTDENGAFHTMFTEPGTYSLGYNQRVQRETNTPERDGSPDIYSLDPVEVGDEVLELGTIELPDAHVLDVRVVDDAGTPIAGAPVNFLHRDSWEIGRGQQTNADGYFQYENLDVTGIELHGAVRIQVWEPGVDPEPGNYAAQRQIELDGPRTEEFVLDRGAGELAITGTISGPDGELATGDRVQIRGPRRSNEHPTKEYRTTTDHGGYFSAEVENPGAYALGYIQEQDGDPTSPERDGMPDIYHFDLVDIDGVVDLGDVELPQAHVLDVRVVDASGNPVEGAHACVWSCSPDGSSCWGSAPRETNADGYFQYDGLGESGAELVGDITIQVWSPDVADPGFDNIADEREIELTESRTEEFVVDG</sequence>
<dbReference type="InterPro" id="IPR015889">
    <property type="entry name" value="Intradiol_dOase_core"/>
</dbReference>
<comment type="caution">
    <text evidence="2">The sequence shown here is derived from an EMBL/GenBank/DDBJ whole genome shotgun (WGS) entry which is preliminary data.</text>
</comment>
<accession>M0BQP0</accession>
<dbReference type="PATRIC" id="fig|1227490.4.peg.1216"/>
<dbReference type="GO" id="GO:0016702">
    <property type="term" value="F:oxidoreductase activity, acting on single donors with incorporation of molecular oxygen, incorporation of two atoms of oxygen"/>
    <property type="evidence" value="ECO:0007669"/>
    <property type="project" value="InterPro"/>
</dbReference>
<proteinExistence type="predicted"/>